<evidence type="ECO:0000256" key="1">
    <source>
        <dbReference type="ARBA" id="ARBA00022801"/>
    </source>
</evidence>
<comment type="caution">
    <text evidence="4">The sequence shown here is derived from an EMBL/GenBank/DDBJ whole genome shotgun (WGS) entry which is preliminary data.</text>
</comment>
<protein>
    <submittedName>
        <fullName evidence="4">MBL fold metallo-hydrolase</fullName>
    </submittedName>
</protein>
<accession>A0A5A9W522</accession>
<sequence length="473" mass="52623">MLSLISHGGSEGVTGSCHELVYAPGKSFLVDCGLFQGAEQSSHGDTANAKVLNIDFDLSQVQALLVTHAHIDHIGRIPYLLMAGFTGPIICTDATAKLLPLMLEDAVRLGVTQDRRLITLLIDKIKSLMVPLPFGVWHRLDEQVKLKFKRAGHILGSAYIEVDLAQPQPYQQGGQIGQVKRVIFSGDLGAPYSPLLPNLKPAYACDLLVLESTYGNRLHQGRRFRTQALKAVIEHCVRDRGVVLIPAFSLGRTQALLYEFEQIIHQHGGDWENIEVLVDSPMANEVTRIYRELKPLWDAEAQRKLAQGRHPLAFEQLTTISDTQSHQQVVEYLQRTARPTIVIAASGMCTGGRIVAYLKALLGDPRTDIIFCGYQSPGTNGWAIQRYGNKQRYPQGYVELDGQRYPINAQVHHLSGYSAHADQQDLINFVKRMRRPPKFVRLVHGDTQAKSVLANKLRETLPGLQVGYDGDFL</sequence>
<dbReference type="Pfam" id="PF07521">
    <property type="entry name" value="RMMBL"/>
    <property type="match status" value="1"/>
</dbReference>
<dbReference type="OrthoDB" id="9803916at2"/>
<keyword evidence="5" id="KW-1185">Reference proteome</keyword>
<dbReference type="SMART" id="SM00849">
    <property type="entry name" value="Lactamase_B"/>
    <property type="match status" value="1"/>
</dbReference>
<dbReference type="Pfam" id="PF00753">
    <property type="entry name" value="Lactamase_B"/>
    <property type="match status" value="1"/>
</dbReference>
<evidence type="ECO:0000259" key="2">
    <source>
        <dbReference type="SMART" id="SM00849"/>
    </source>
</evidence>
<feature type="domain" description="Metallo-beta-lactamase" evidence="2">
    <location>
        <begin position="14"/>
        <end position="235"/>
    </location>
</feature>
<dbReference type="InterPro" id="IPR001279">
    <property type="entry name" value="Metallo-B-lactamas"/>
</dbReference>
<gene>
    <name evidence="4" type="ORF">E1H14_03425</name>
</gene>
<dbReference type="GO" id="GO:0004521">
    <property type="term" value="F:RNA endonuclease activity"/>
    <property type="evidence" value="ECO:0007669"/>
    <property type="project" value="TreeGrafter"/>
</dbReference>
<dbReference type="InterPro" id="IPR050698">
    <property type="entry name" value="MBL"/>
</dbReference>
<name>A0A5A9W522_9GAMM</name>
<dbReference type="SMART" id="SM01027">
    <property type="entry name" value="Beta-Casp"/>
    <property type="match status" value="1"/>
</dbReference>
<dbReference type="Proteomes" id="UP000325302">
    <property type="component" value="Unassembled WGS sequence"/>
</dbReference>
<dbReference type="Gene3D" id="3.60.15.10">
    <property type="entry name" value="Ribonuclease Z/Hydroxyacylglutathione hydrolase-like"/>
    <property type="match status" value="1"/>
</dbReference>
<proteinExistence type="predicted"/>
<reference evidence="4 5" key="1">
    <citation type="submission" date="2019-03" db="EMBL/GenBank/DDBJ databases">
        <title>Nitrincola sp. nov. isolated from an Indian soda lake.</title>
        <authorList>
            <person name="Joshi A."/>
            <person name="Thite S.V."/>
            <person name="Joseph N."/>
            <person name="Dhotre D."/>
            <person name="Moorthy M."/>
            <person name="Shouche Y.S."/>
        </authorList>
    </citation>
    <scope>NUCLEOTIDE SEQUENCE [LARGE SCALE GENOMIC DNA]</scope>
    <source>
        <strain evidence="4 5">MEB193</strain>
    </source>
</reference>
<dbReference type="InterPro" id="IPR036866">
    <property type="entry name" value="RibonucZ/Hydroxyglut_hydro"/>
</dbReference>
<dbReference type="Gene3D" id="3.40.50.10890">
    <property type="match status" value="1"/>
</dbReference>
<organism evidence="4 5">
    <name type="scientific">Nitrincola tapanii</name>
    <dbReference type="NCBI Taxonomy" id="1708751"/>
    <lineage>
        <taxon>Bacteria</taxon>
        <taxon>Pseudomonadati</taxon>
        <taxon>Pseudomonadota</taxon>
        <taxon>Gammaproteobacteria</taxon>
        <taxon>Oceanospirillales</taxon>
        <taxon>Oceanospirillaceae</taxon>
        <taxon>Nitrincola</taxon>
    </lineage>
</organism>
<dbReference type="RefSeq" id="WP_149390056.1">
    <property type="nucleotide sequence ID" value="NZ_SMRS01000002.1"/>
</dbReference>
<dbReference type="CDD" id="cd16295">
    <property type="entry name" value="TTHA0252-CPSF-like_MBL-fold"/>
    <property type="match status" value="1"/>
</dbReference>
<evidence type="ECO:0000313" key="5">
    <source>
        <dbReference type="Proteomes" id="UP000325302"/>
    </source>
</evidence>
<dbReference type="SUPFAM" id="SSF56281">
    <property type="entry name" value="Metallo-hydrolase/oxidoreductase"/>
    <property type="match status" value="1"/>
</dbReference>
<dbReference type="InterPro" id="IPR011108">
    <property type="entry name" value="RMMBL"/>
</dbReference>
<evidence type="ECO:0000259" key="3">
    <source>
        <dbReference type="SMART" id="SM01027"/>
    </source>
</evidence>
<keyword evidence="1 4" id="KW-0378">Hydrolase</keyword>
<dbReference type="GO" id="GO:0016787">
    <property type="term" value="F:hydrolase activity"/>
    <property type="evidence" value="ECO:0007669"/>
    <property type="project" value="UniProtKB-KW"/>
</dbReference>
<feature type="domain" description="Beta-Casp" evidence="3">
    <location>
        <begin position="253"/>
        <end position="384"/>
    </location>
</feature>
<dbReference type="PANTHER" id="PTHR11203:SF37">
    <property type="entry name" value="INTEGRATOR COMPLEX SUBUNIT 11"/>
    <property type="match status" value="1"/>
</dbReference>
<evidence type="ECO:0000313" key="4">
    <source>
        <dbReference type="EMBL" id="KAA0875752.1"/>
    </source>
</evidence>
<dbReference type="EMBL" id="SMRS01000002">
    <property type="protein sequence ID" value="KAA0875752.1"/>
    <property type="molecule type" value="Genomic_DNA"/>
</dbReference>
<dbReference type="PANTHER" id="PTHR11203">
    <property type="entry name" value="CLEAVAGE AND POLYADENYLATION SPECIFICITY FACTOR FAMILY MEMBER"/>
    <property type="match status" value="1"/>
</dbReference>
<dbReference type="InterPro" id="IPR022712">
    <property type="entry name" value="Beta_Casp"/>
</dbReference>
<dbReference type="AlphaFoldDB" id="A0A5A9W522"/>
<dbReference type="Pfam" id="PF10996">
    <property type="entry name" value="Beta-Casp"/>
    <property type="match status" value="1"/>
</dbReference>